<gene>
    <name evidence="5" type="primary">Sh2d4b</name>
    <name evidence="5" type="ORF">PHOROB_LOCUS16259</name>
</gene>
<dbReference type="GO" id="GO:0005737">
    <property type="term" value="C:cytoplasm"/>
    <property type="evidence" value="ECO:0007669"/>
    <property type="project" value="TreeGrafter"/>
</dbReference>
<evidence type="ECO:0000259" key="4">
    <source>
        <dbReference type="PROSITE" id="PS50001"/>
    </source>
</evidence>
<reference evidence="5" key="1">
    <citation type="submission" date="2022-06" db="EMBL/GenBank/DDBJ databases">
        <authorList>
            <person name="Andreotti S."/>
            <person name="Wyler E."/>
        </authorList>
    </citation>
    <scope>NUCLEOTIDE SEQUENCE</scope>
</reference>
<feature type="domain" description="SH2" evidence="4">
    <location>
        <begin position="183"/>
        <end position="274"/>
    </location>
</feature>
<evidence type="ECO:0000256" key="2">
    <source>
        <dbReference type="PROSITE-ProRule" id="PRU00191"/>
    </source>
</evidence>
<evidence type="ECO:0000256" key="1">
    <source>
        <dbReference type="ARBA" id="ARBA00022999"/>
    </source>
</evidence>
<feature type="region of interest" description="Disordered" evidence="3">
    <location>
        <begin position="115"/>
        <end position="135"/>
    </location>
</feature>
<dbReference type="Pfam" id="PF00017">
    <property type="entry name" value="SH2"/>
    <property type="match status" value="1"/>
</dbReference>
<dbReference type="SMART" id="SM00252">
    <property type="entry name" value="SH2"/>
    <property type="match status" value="1"/>
</dbReference>
<dbReference type="PANTHER" id="PTHR14388:SF7">
    <property type="entry name" value="SH2 DOMAIN-CONTAINING PROTEIN 4B"/>
    <property type="match status" value="1"/>
</dbReference>
<dbReference type="InterPro" id="IPR000980">
    <property type="entry name" value="SH2"/>
</dbReference>
<sequence>MLQQILHDMYIDPELLAELSDVQKHILFYKMREEQLRRWREREAWDTLAQAEGLRPAKVKRGMWLGRKEEEERRRGEEQIRLQEEQRAKELYWTLKQAQLYCQVSEKEEREWEEQLRRSKAADEERSRRAQRARDEYRRHSLRAIQKGTVAGLSTMFQELGQNHEQEAKLCHQLPCMSPPSPLTEPDSRENAEDLLENMTEGAFLVRVSEKIWGYTLSYRLQRGFKHFLVDASGDFYSFLGVDPNRHATLTDLIDFHKEEIITVSGGELLQEPCGQRDSPPDYHLLFE</sequence>
<dbReference type="PROSITE" id="PS50001">
    <property type="entry name" value="SH2"/>
    <property type="match status" value="1"/>
</dbReference>
<evidence type="ECO:0000313" key="5">
    <source>
        <dbReference type="EMBL" id="CAH7353678.1"/>
    </source>
</evidence>
<dbReference type="InterPro" id="IPR036860">
    <property type="entry name" value="SH2_dom_sf"/>
</dbReference>
<comment type="caution">
    <text evidence="5">The sequence shown here is derived from an EMBL/GenBank/DDBJ whole genome shotgun (WGS) entry which is preliminary data.</text>
</comment>
<dbReference type="EMBL" id="CALSGD010001613">
    <property type="protein sequence ID" value="CAH7353678.1"/>
    <property type="molecule type" value="Genomic_DNA"/>
</dbReference>
<name>A0AAV0A991_PHORO</name>
<dbReference type="SUPFAM" id="SSF55550">
    <property type="entry name" value="SH2 domain"/>
    <property type="match status" value="1"/>
</dbReference>
<evidence type="ECO:0000313" key="6">
    <source>
        <dbReference type="Proteomes" id="UP001152836"/>
    </source>
</evidence>
<dbReference type="Gene3D" id="3.30.505.10">
    <property type="entry name" value="SH2 domain"/>
    <property type="match status" value="1"/>
</dbReference>
<accession>A0AAV0A991</accession>
<evidence type="ECO:0000256" key="3">
    <source>
        <dbReference type="SAM" id="MobiDB-lite"/>
    </source>
</evidence>
<protein>
    <submittedName>
        <fullName evidence="5">Sh2d4b protein</fullName>
    </submittedName>
</protein>
<keyword evidence="1 2" id="KW-0727">SH2 domain</keyword>
<dbReference type="Proteomes" id="UP001152836">
    <property type="component" value="Unassembled WGS sequence"/>
</dbReference>
<dbReference type="PANTHER" id="PTHR14388">
    <property type="entry name" value="T CELL-SPECIFIC ADAPTER PROTEIN TSAD"/>
    <property type="match status" value="1"/>
</dbReference>
<dbReference type="FunFam" id="3.30.505.10:FF:000034">
    <property type="entry name" value="SH2 domain-containing protein 4A"/>
    <property type="match status" value="1"/>
</dbReference>
<keyword evidence="6" id="KW-1185">Reference proteome</keyword>
<dbReference type="AlphaFoldDB" id="A0AAV0A991"/>
<proteinExistence type="predicted"/>
<organism evidence="5 6">
    <name type="scientific">Phodopus roborovskii</name>
    <name type="common">Roborovski's desert hamster</name>
    <name type="synonym">Cricetulus roborovskii</name>
    <dbReference type="NCBI Taxonomy" id="109678"/>
    <lineage>
        <taxon>Eukaryota</taxon>
        <taxon>Metazoa</taxon>
        <taxon>Chordata</taxon>
        <taxon>Craniata</taxon>
        <taxon>Vertebrata</taxon>
        <taxon>Euteleostomi</taxon>
        <taxon>Mammalia</taxon>
        <taxon>Eutheria</taxon>
        <taxon>Euarchontoglires</taxon>
        <taxon>Glires</taxon>
        <taxon>Rodentia</taxon>
        <taxon>Myomorpha</taxon>
        <taxon>Muroidea</taxon>
        <taxon>Cricetidae</taxon>
        <taxon>Cricetinae</taxon>
        <taxon>Phodopus</taxon>
    </lineage>
</organism>